<proteinExistence type="predicted"/>
<organism evidence="1 2">
    <name type="scientific">Mollisia scopiformis</name>
    <name type="common">Conifer needle endophyte fungus</name>
    <name type="synonym">Phialocephala scopiformis</name>
    <dbReference type="NCBI Taxonomy" id="149040"/>
    <lineage>
        <taxon>Eukaryota</taxon>
        <taxon>Fungi</taxon>
        <taxon>Dikarya</taxon>
        <taxon>Ascomycota</taxon>
        <taxon>Pezizomycotina</taxon>
        <taxon>Leotiomycetes</taxon>
        <taxon>Helotiales</taxon>
        <taxon>Mollisiaceae</taxon>
        <taxon>Mollisia</taxon>
    </lineage>
</organism>
<dbReference type="AlphaFoldDB" id="A0A194XG64"/>
<sequence>MKEFIAFATLCLLPNVLPRAKTARNFCWTSSQGQIDYYMKAHARRQLRHVSRRQFSTCRGHDIYSYTTEVEMSRERTPRSLDLTSVVLHIVRVYIWSYVSVSKWASRQLMLSGRSQVCQRGNPDILINAPSEKGRGRI</sequence>
<dbReference type="InParanoid" id="A0A194XG64"/>
<dbReference type="KEGG" id="psco:LY89DRAFT_477772"/>
<name>A0A194XG64_MOLSC</name>
<evidence type="ECO:0000313" key="2">
    <source>
        <dbReference type="Proteomes" id="UP000070700"/>
    </source>
</evidence>
<dbReference type="GeneID" id="28817549"/>
<dbReference type="Proteomes" id="UP000070700">
    <property type="component" value="Unassembled WGS sequence"/>
</dbReference>
<accession>A0A194XG64</accession>
<evidence type="ECO:0000313" key="1">
    <source>
        <dbReference type="EMBL" id="KUJ19119.1"/>
    </source>
</evidence>
<keyword evidence="2" id="KW-1185">Reference proteome</keyword>
<protein>
    <submittedName>
        <fullName evidence="1">Uncharacterized protein</fullName>
    </submittedName>
</protein>
<dbReference type="RefSeq" id="XP_018073474.1">
    <property type="nucleotide sequence ID" value="XM_018207823.1"/>
</dbReference>
<reference evidence="1 2" key="1">
    <citation type="submission" date="2015-10" db="EMBL/GenBank/DDBJ databases">
        <title>Full genome of DAOMC 229536 Phialocephala scopiformis, a fungal endophyte of spruce producing the potent anti-insectan compound rugulosin.</title>
        <authorList>
            <consortium name="DOE Joint Genome Institute"/>
            <person name="Walker A.K."/>
            <person name="Frasz S.L."/>
            <person name="Seifert K.A."/>
            <person name="Miller J.D."/>
            <person name="Mondo S.J."/>
            <person name="Labutti K."/>
            <person name="Lipzen A."/>
            <person name="Dockter R."/>
            <person name="Kennedy M."/>
            <person name="Grigoriev I.V."/>
            <person name="Spatafora J.W."/>
        </authorList>
    </citation>
    <scope>NUCLEOTIDE SEQUENCE [LARGE SCALE GENOMIC DNA]</scope>
    <source>
        <strain evidence="1 2">CBS 120377</strain>
    </source>
</reference>
<gene>
    <name evidence="1" type="ORF">LY89DRAFT_477772</name>
</gene>
<dbReference type="EMBL" id="KQ947411">
    <property type="protein sequence ID" value="KUJ19119.1"/>
    <property type="molecule type" value="Genomic_DNA"/>
</dbReference>